<evidence type="ECO:0000313" key="4">
    <source>
        <dbReference type="Proteomes" id="UP000061512"/>
    </source>
</evidence>
<dbReference type="EMBL" id="LPJX01000041">
    <property type="protein sequence ID" value="KWF64566.1"/>
    <property type="molecule type" value="Genomic_DNA"/>
</dbReference>
<dbReference type="AlphaFoldDB" id="A0A132EZC9"/>
<dbReference type="PANTHER" id="PTHR21017:SF17">
    <property type="entry name" value="PROTEIN NIPSNAP"/>
    <property type="match status" value="1"/>
</dbReference>
<sequence>MIIEQRTYTVKPGAVPAYLDFYMREAMEVQKRHLPNMIGYFSTEFGTLNQIIHMWGYADLDERARCRAELYADPAWQTAVKKLLEMIEVMESKILVPAPFSPIQ</sequence>
<dbReference type="RefSeq" id="WP_040129791.1">
    <property type="nucleotide sequence ID" value="NZ_JADKRM010000009.1"/>
</dbReference>
<dbReference type="Gene3D" id="3.30.70.100">
    <property type="match status" value="1"/>
</dbReference>
<reference evidence="3 4" key="1">
    <citation type="submission" date="2015-11" db="EMBL/GenBank/DDBJ databases">
        <title>Expanding the genomic diversity of Burkholderia species for the development of highly accurate diagnostics.</title>
        <authorList>
            <person name="Sahl J."/>
            <person name="Keim P."/>
            <person name="Wagner D."/>
        </authorList>
    </citation>
    <scope>NUCLEOTIDE SEQUENCE [LARGE SCALE GENOMIC DNA]</scope>
    <source>
        <strain evidence="3 4">MSMB574WGS</strain>
    </source>
</reference>
<name>A0A132EZC9_9BURK</name>
<organism evidence="3 4">
    <name type="scientific">Burkholderia pseudomultivorans</name>
    <dbReference type="NCBI Taxonomy" id="1207504"/>
    <lineage>
        <taxon>Bacteria</taxon>
        <taxon>Pseudomonadati</taxon>
        <taxon>Pseudomonadota</taxon>
        <taxon>Betaproteobacteria</taxon>
        <taxon>Burkholderiales</taxon>
        <taxon>Burkholderiaceae</taxon>
        <taxon>Burkholderia</taxon>
        <taxon>Burkholderia cepacia complex</taxon>
    </lineage>
</organism>
<dbReference type="SUPFAM" id="SSF54909">
    <property type="entry name" value="Dimeric alpha+beta barrel"/>
    <property type="match status" value="1"/>
</dbReference>
<feature type="domain" description="NIPSNAP" evidence="2">
    <location>
        <begin position="4"/>
        <end position="102"/>
    </location>
</feature>
<accession>A0A132EZC9</accession>
<evidence type="ECO:0000256" key="1">
    <source>
        <dbReference type="ARBA" id="ARBA00005291"/>
    </source>
</evidence>
<proteinExistence type="inferred from homology"/>
<comment type="caution">
    <text evidence="3">The sequence shown here is derived from an EMBL/GenBank/DDBJ whole genome shotgun (WGS) entry which is preliminary data.</text>
</comment>
<dbReference type="PANTHER" id="PTHR21017">
    <property type="entry name" value="NIPSNAP-RELATED"/>
    <property type="match status" value="1"/>
</dbReference>
<evidence type="ECO:0000259" key="2">
    <source>
        <dbReference type="Pfam" id="PF07978"/>
    </source>
</evidence>
<comment type="similarity">
    <text evidence="1">Belongs to the NipSnap family.</text>
</comment>
<gene>
    <name evidence="3" type="ORF">WT57_20865</name>
</gene>
<dbReference type="InterPro" id="IPR012577">
    <property type="entry name" value="NIPSNAP"/>
</dbReference>
<dbReference type="Pfam" id="PF07978">
    <property type="entry name" value="NIPSNAP"/>
    <property type="match status" value="1"/>
</dbReference>
<dbReference type="InterPro" id="IPR051557">
    <property type="entry name" value="NipSnap_domain"/>
</dbReference>
<protein>
    <submittedName>
        <fullName evidence="3">NIPSNAP domain containing protein</fullName>
    </submittedName>
</protein>
<evidence type="ECO:0000313" key="3">
    <source>
        <dbReference type="EMBL" id="KWF64566.1"/>
    </source>
</evidence>
<dbReference type="Proteomes" id="UP000061512">
    <property type="component" value="Unassembled WGS sequence"/>
</dbReference>
<dbReference type="InterPro" id="IPR011008">
    <property type="entry name" value="Dimeric_a/b-barrel"/>
</dbReference>